<accession>A0A371YY05</accession>
<comment type="similarity">
    <text evidence="2">Belongs to the 2H phosphoesterase superfamily. ThpR family.</text>
</comment>
<keyword evidence="4" id="KW-1185">Reference proteome</keyword>
<reference evidence="3 4" key="1">
    <citation type="submission" date="2018-08" db="EMBL/GenBank/DDBJ databases">
        <title>Komagataeibacter sp. AV 382.</title>
        <authorList>
            <person name="Skraban J."/>
            <person name="Trcek J."/>
        </authorList>
    </citation>
    <scope>NUCLEOTIDE SEQUENCE [LARGE SCALE GENOMIC DNA]</scope>
    <source>
        <strain evidence="3 4">AV 382</strain>
    </source>
</reference>
<feature type="active site" description="Proton acceptor" evidence="2">
    <location>
        <position position="125"/>
    </location>
</feature>
<feature type="short sequence motif" description="HXTX 2" evidence="2">
    <location>
        <begin position="125"/>
        <end position="128"/>
    </location>
</feature>
<comment type="function">
    <text evidence="2">Hydrolyzes RNA 2',3'-cyclic phosphodiester to an RNA 2'-phosphomonoester.</text>
</comment>
<organism evidence="3 4">
    <name type="scientific">Komagataeibacter melaceti</name>
    <dbReference type="NCBI Taxonomy" id="2766577"/>
    <lineage>
        <taxon>Bacteria</taxon>
        <taxon>Pseudomonadati</taxon>
        <taxon>Pseudomonadota</taxon>
        <taxon>Alphaproteobacteria</taxon>
        <taxon>Acetobacterales</taxon>
        <taxon>Acetobacteraceae</taxon>
        <taxon>Komagataeibacter</taxon>
    </lineage>
</organism>
<keyword evidence="1 2" id="KW-0378">Hydrolase</keyword>
<dbReference type="PANTHER" id="PTHR35561:SF1">
    <property type="entry name" value="RNA 2',3'-CYCLIC PHOSPHODIESTERASE"/>
    <property type="match status" value="1"/>
</dbReference>
<sequence length="182" mass="20423">MRLFVGLELPTSLRHAVGELRGSLPDVVWYPPESYHLTLHFIGEITQRPMLEDIHHALAAVRPALPTVSLTTPGLFESETRNGPDTLWAGVAADPALVQLQQKIRSALNRLLPSSARRGRRFVPHVTLGQSLRTDPDQRQRWLATPLPATAGEQVTHFTLFQSLRNTDAPLYEPLEHYPLTF</sequence>
<dbReference type="AlphaFoldDB" id="A0A371YY05"/>
<dbReference type="Gene3D" id="3.90.1140.10">
    <property type="entry name" value="Cyclic phosphodiesterase"/>
    <property type="match status" value="1"/>
</dbReference>
<protein>
    <recommendedName>
        <fullName evidence="2">RNA 2',3'-cyclic phosphodiesterase</fullName>
        <shortName evidence="2">RNA 2',3'-CPDase</shortName>
        <ecNumber evidence="2">3.1.4.58</ecNumber>
    </recommendedName>
</protein>
<name>A0A371YY05_9PROT</name>
<evidence type="ECO:0000313" key="4">
    <source>
        <dbReference type="Proteomes" id="UP000262371"/>
    </source>
</evidence>
<dbReference type="GO" id="GO:0004113">
    <property type="term" value="F:2',3'-cyclic-nucleotide 3'-phosphodiesterase activity"/>
    <property type="evidence" value="ECO:0007669"/>
    <property type="project" value="InterPro"/>
</dbReference>
<evidence type="ECO:0000256" key="2">
    <source>
        <dbReference type="HAMAP-Rule" id="MF_01940"/>
    </source>
</evidence>
<dbReference type="GO" id="GO:0008664">
    <property type="term" value="F:RNA 2',3'-cyclic 3'-phosphodiesterase activity"/>
    <property type="evidence" value="ECO:0007669"/>
    <property type="project" value="UniProtKB-EC"/>
</dbReference>
<dbReference type="InterPro" id="IPR009097">
    <property type="entry name" value="Cyclic_Pdiesterase"/>
</dbReference>
<comment type="caution">
    <text evidence="3">The sequence shown here is derived from an EMBL/GenBank/DDBJ whole genome shotgun (WGS) entry which is preliminary data.</text>
</comment>
<dbReference type="RefSeq" id="WP_116703742.1">
    <property type="nucleotide sequence ID" value="NZ_QUWV01000125.1"/>
</dbReference>
<dbReference type="EMBL" id="QUWV01000125">
    <property type="protein sequence ID" value="RFD19112.1"/>
    <property type="molecule type" value="Genomic_DNA"/>
</dbReference>
<evidence type="ECO:0000256" key="1">
    <source>
        <dbReference type="ARBA" id="ARBA00022801"/>
    </source>
</evidence>
<dbReference type="SUPFAM" id="SSF55144">
    <property type="entry name" value="LigT-like"/>
    <property type="match status" value="1"/>
</dbReference>
<feature type="active site" description="Proton donor" evidence="2">
    <location>
        <position position="36"/>
    </location>
</feature>
<evidence type="ECO:0000313" key="3">
    <source>
        <dbReference type="EMBL" id="RFD19112.1"/>
    </source>
</evidence>
<dbReference type="OrthoDB" id="9793819at2"/>
<dbReference type="Pfam" id="PF13563">
    <property type="entry name" value="2_5_RNA_ligase2"/>
    <property type="match status" value="1"/>
</dbReference>
<dbReference type="HAMAP" id="MF_01940">
    <property type="entry name" value="RNA_CPDase"/>
    <property type="match status" value="1"/>
</dbReference>
<comment type="catalytic activity">
    <reaction evidence="2">
        <text>a 3'-end 2',3'-cyclophospho-ribonucleotide-RNA + H2O = a 3'-end 2'-phospho-ribonucleotide-RNA + H(+)</text>
        <dbReference type="Rhea" id="RHEA:11828"/>
        <dbReference type="Rhea" id="RHEA-COMP:10464"/>
        <dbReference type="Rhea" id="RHEA-COMP:17353"/>
        <dbReference type="ChEBI" id="CHEBI:15377"/>
        <dbReference type="ChEBI" id="CHEBI:15378"/>
        <dbReference type="ChEBI" id="CHEBI:83064"/>
        <dbReference type="ChEBI" id="CHEBI:173113"/>
        <dbReference type="EC" id="3.1.4.58"/>
    </reaction>
</comment>
<feature type="short sequence motif" description="HXTX 1" evidence="2">
    <location>
        <begin position="36"/>
        <end position="39"/>
    </location>
</feature>
<gene>
    <name evidence="3" type="primary">thpR</name>
    <name evidence="3" type="ORF">DY926_12940</name>
</gene>
<dbReference type="InterPro" id="IPR004175">
    <property type="entry name" value="RNA_CPDase"/>
</dbReference>
<dbReference type="EC" id="3.1.4.58" evidence="2"/>
<dbReference type="Proteomes" id="UP000262371">
    <property type="component" value="Unassembled WGS sequence"/>
</dbReference>
<dbReference type="NCBIfam" id="TIGR02258">
    <property type="entry name" value="2_5_ligase"/>
    <property type="match status" value="1"/>
</dbReference>
<dbReference type="PANTHER" id="PTHR35561">
    <property type="entry name" value="RNA 2',3'-CYCLIC PHOSPHODIESTERASE"/>
    <property type="match status" value="1"/>
</dbReference>
<proteinExistence type="inferred from homology"/>